<name>A0A2P7QK21_9SPHN</name>
<dbReference type="Pfam" id="PF04932">
    <property type="entry name" value="Wzy_C"/>
    <property type="match status" value="1"/>
</dbReference>
<dbReference type="GO" id="GO:0016020">
    <property type="term" value="C:membrane"/>
    <property type="evidence" value="ECO:0007669"/>
    <property type="project" value="UniProtKB-SubCell"/>
</dbReference>
<dbReference type="EMBL" id="PXYI01000006">
    <property type="protein sequence ID" value="PSJ38282.1"/>
    <property type="molecule type" value="Genomic_DNA"/>
</dbReference>
<feature type="transmembrane region" description="Helical" evidence="5">
    <location>
        <begin position="52"/>
        <end position="69"/>
    </location>
</feature>
<protein>
    <recommendedName>
        <fullName evidence="6">O-antigen ligase-related domain-containing protein</fullName>
    </recommendedName>
</protein>
<dbReference type="PANTHER" id="PTHR37422:SF13">
    <property type="entry name" value="LIPOPOLYSACCHARIDE BIOSYNTHESIS PROTEIN PA4999-RELATED"/>
    <property type="match status" value="1"/>
</dbReference>
<evidence type="ECO:0000313" key="8">
    <source>
        <dbReference type="Proteomes" id="UP000241167"/>
    </source>
</evidence>
<evidence type="ECO:0000256" key="4">
    <source>
        <dbReference type="ARBA" id="ARBA00023136"/>
    </source>
</evidence>
<sequence length="452" mass="50098">MVGIAGRPDRWASVRRGAFMTTTFCMLWMVTIGLNPLSEKVKTIPATGDGDFARQLCYSLIFIVAFIASRPLTQPRNLFALPLGITIALGWCWLSLSWSDVPGVGMRRLILTSIIMFSIFRSVQEIGHERSIAMIRLLLLITLVLNYVAIVVTPAAIHQIAEIGDPNLIGNWRGVLPQKNFAGAICAFTIILFSFDAQKLKPWLRVAVIVASLFFLYKTKSKTSEGILVLAMIAGWIYTRYNPSYRALIIPLLSVAGCAAVLYVETNWDALVEPLRRPDAFTGRTQIWPPLVNYANDHLLTGTGFGSFWNVGPTSPIYQYAEGWVTGIAAGHNGYLDMLVQIGLPGLILTVVAMIIWPMIRLLSSRTAPRQTGALLLAVIVFCMGHNLTESSLFDRDMVVQQFLSFAVAMISSVLGSTYAVRRTRSTPVPRDARIAHPRPMVREPMIKERQA</sequence>
<dbReference type="AlphaFoldDB" id="A0A2P7QK21"/>
<keyword evidence="8" id="KW-1185">Reference proteome</keyword>
<keyword evidence="4 5" id="KW-0472">Membrane</keyword>
<feature type="transmembrane region" description="Helical" evidence="5">
    <location>
        <begin position="342"/>
        <end position="360"/>
    </location>
</feature>
<evidence type="ECO:0000259" key="6">
    <source>
        <dbReference type="Pfam" id="PF04932"/>
    </source>
</evidence>
<keyword evidence="3 5" id="KW-1133">Transmembrane helix</keyword>
<evidence type="ECO:0000256" key="1">
    <source>
        <dbReference type="ARBA" id="ARBA00004141"/>
    </source>
</evidence>
<reference evidence="7 8" key="1">
    <citation type="submission" date="2018-03" db="EMBL/GenBank/DDBJ databases">
        <title>The draft genome of Sphingosinicella sp. GL-C-18.</title>
        <authorList>
            <person name="Liu L."/>
            <person name="Li L."/>
            <person name="Liang L."/>
            <person name="Zhang X."/>
            <person name="Wang T."/>
        </authorList>
    </citation>
    <scope>NUCLEOTIDE SEQUENCE [LARGE SCALE GENOMIC DNA]</scope>
    <source>
        <strain evidence="7 8">GL-C-18</strain>
    </source>
</reference>
<organism evidence="7 8">
    <name type="scientific">Allosphingosinicella deserti</name>
    <dbReference type="NCBI Taxonomy" id="2116704"/>
    <lineage>
        <taxon>Bacteria</taxon>
        <taxon>Pseudomonadati</taxon>
        <taxon>Pseudomonadota</taxon>
        <taxon>Alphaproteobacteria</taxon>
        <taxon>Sphingomonadales</taxon>
        <taxon>Sphingomonadaceae</taxon>
        <taxon>Allosphingosinicella</taxon>
    </lineage>
</organism>
<feature type="transmembrane region" description="Helical" evidence="5">
    <location>
        <begin position="372"/>
        <end position="388"/>
    </location>
</feature>
<feature type="transmembrane region" description="Helical" evidence="5">
    <location>
        <begin position="400"/>
        <end position="421"/>
    </location>
</feature>
<dbReference type="InterPro" id="IPR007016">
    <property type="entry name" value="O-antigen_ligase-rel_domated"/>
</dbReference>
<evidence type="ECO:0000313" key="7">
    <source>
        <dbReference type="EMBL" id="PSJ38282.1"/>
    </source>
</evidence>
<feature type="transmembrane region" description="Helical" evidence="5">
    <location>
        <begin position="104"/>
        <end position="123"/>
    </location>
</feature>
<comment type="subcellular location">
    <subcellularLocation>
        <location evidence="1">Membrane</location>
        <topology evidence="1">Multi-pass membrane protein</topology>
    </subcellularLocation>
</comment>
<gene>
    <name evidence="7" type="ORF">C7I55_17640</name>
</gene>
<dbReference type="PANTHER" id="PTHR37422">
    <property type="entry name" value="TEICHURONIC ACID BIOSYNTHESIS PROTEIN TUAE"/>
    <property type="match status" value="1"/>
</dbReference>
<evidence type="ECO:0000256" key="2">
    <source>
        <dbReference type="ARBA" id="ARBA00022692"/>
    </source>
</evidence>
<feature type="transmembrane region" description="Helical" evidence="5">
    <location>
        <begin position="246"/>
        <end position="264"/>
    </location>
</feature>
<feature type="domain" description="O-antigen ligase-related" evidence="6">
    <location>
        <begin position="208"/>
        <end position="350"/>
    </location>
</feature>
<evidence type="ECO:0000256" key="3">
    <source>
        <dbReference type="ARBA" id="ARBA00022989"/>
    </source>
</evidence>
<keyword evidence="2 5" id="KW-0812">Transmembrane</keyword>
<feature type="transmembrane region" description="Helical" evidence="5">
    <location>
        <begin position="17"/>
        <end position="37"/>
    </location>
</feature>
<comment type="caution">
    <text evidence="7">The sequence shown here is derived from an EMBL/GenBank/DDBJ whole genome shotgun (WGS) entry which is preliminary data.</text>
</comment>
<feature type="transmembrane region" description="Helical" evidence="5">
    <location>
        <begin position="177"/>
        <end position="195"/>
    </location>
</feature>
<dbReference type="InterPro" id="IPR051533">
    <property type="entry name" value="WaaL-like"/>
</dbReference>
<feature type="transmembrane region" description="Helical" evidence="5">
    <location>
        <begin position="78"/>
        <end position="98"/>
    </location>
</feature>
<feature type="transmembrane region" description="Helical" evidence="5">
    <location>
        <begin position="135"/>
        <end position="157"/>
    </location>
</feature>
<accession>A0A2P7QK21</accession>
<proteinExistence type="predicted"/>
<evidence type="ECO:0000256" key="5">
    <source>
        <dbReference type="SAM" id="Phobius"/>
    </source>
</evidence>
<dbReference type="Proteomes" id="UP000241167">
    <property type="component" value="Unassembled WGS sequence"/>
</dbReference>